<sequence length="262" mass="29933">MLALEHFDLDDEENYAPSQFPRRLAEVTAWRLLTEMVRRHPGRFWIRDAWPIDGVPYDCLALCDRATLKSVLYVNRTGTGASVNTEGGPVVRWTSAWGDLVESEASTAYRSAESSDPNPFKAVEMPIRQWIWRREIDLGLMPPSNGLPASTPSSLSLRWIAQFLAVQMASEYPWYSYSGSHDLTERTADLHPHHREWQAAHSDEDRPRVWLLIRGGEDRARYALSDDGDLWTRTEHFQLSRERKSGAGMTRLLVQTIGPDLP</sequence>
<comment type="caution">
    <text evidence="2">The sequence shown here is derived from an EMBL/GenBank/DDBJ whole genome shotgun (WGS) entry which is preliminary data.</text>
</comment>
<keyword evidence="3" id="KW-1185">Reference proteome</keyword>
<dbReference type="RefSeq" id="WP_145229444.1">
    <property type="nucleotide sequence ID" value="NZ_VIVQ01000002.1"/>
</dbReference>
<protein>
    <recommendedName>
        <fullName evidence="1">T3SS peptide-binding chaperone domain-containing protein</fullName>
    </recommendedName>
</protein>
<dbReference type="OrthoDB" id="5140850at2"/>
<proteinExistence type="predicted"/>
<evidence type="ECO:0000313" key="3">
    <source>
        <dbReference type="Proteomes" id="UP000318297"/>
    </source>
</evidence>
<reference evidence="2 3" key="1">
    <citation type="submission" date="2019-06" db="EMBL/GenBank/DDBJ databases">
        <title>Sequencing the genomes of 1000 actinobacteria strains.</title>
        <authorList>
            <person name="Klenk H.-P."/>
        </authorList>
    </citation>
    <scope>NUCLEOTIDE SEQUENCE [LARGE SCALE GENOMIC DNA]</scope>
    <source>
        <strain evidence="2 3">DSM 19560</strain>
    </source>
</reference>
<organism evidence="2 3">
    <name type="scientific">Rudaeicoccus suwonensis</name>
    <dbReference type="NCBI Taxonomy" id="657409"/>
    <lineage>
        <taxon>Bacteria</taxon>
        <taxon>Bacillati</taxon>
        <taxon>Actinomycetota</taxon>
        <taxon>Actinomycetes</taxon>
        <taxon>Micrococcales</taxon>
        <taxon>Dermacoccaceae</taxon>
        <taxon>Rudaeicoccus</taxon>
    </lineage>
</organism>
<accession>A0A561E4C4</accession>
<dbReference type="AlphaFoldDB" id="A0A561E4C4"/>
<dbReference type="EMBL" id="VIVQ01000002">
    <property type="protein sequence ID" value="TWE10465.1"/>
    <property type="molecule type" value="Genomic_DNA"/>
</dbReference>
<dbReference type="Proteomes" id="UP000318297">
    <property type="component" value="Unassembled WGS sequence"/>
</dbReference>
<gene>
    <name evidence="2" type="ORF">BKA23_2827</name>
</gene>
<feature type="domain" description="T3SS peptide-binding chaperone" evidence="1">
    <location>
        <begin position="27"/>
        <end position="262"/>
    </location>
</feature>
<name>A0A561E4C4_9MICO</name>
<evidence type="ECO:0000259" key="1">
    <source>
        <dbReference type="Pfam" id="PF22553"/>
    </source>
</evidence>
<dbReference type="Pfam" id="PF22553">
    <property type="entry name" value="TY-Chap2"/>
    <property type="match status" value="1"/>
</dbReference>
<evidence type="ECO:0000313" key="2">
    <source>
        <dbReference type="EMBL" id="TWE10465.1"/>
    </source>
</evidence>
<dbReference type="InterPro" id="IPR054445">
    <property type="entry name" value="T3SS_chaperone_dom"/>
</dbReference>